<accession>W8VXQ6</accession>
<proteinExistence type="predicted"/>
<dbReference type="AlphaFoldDB" id="W8VXQ6"/>
<dbReference type="EMBL" id="AP014548">
    <property type="protein sequence ID" value="BAO56342.1"/>
    <property type="molecule type" value="Genomic_DNA"/>
</dbReference>
<gene>
    <name evidence="1" type="ORF">NMS_2333</name>
</gene>
<reference evidence="1 2" key="1">
    <citation type="journal article" date="2014" name="Proc. Natl. Acad. Sci. U.S.A.">
        <title>Functional characterization of flavobacteria rhodopsins reveals a unique class of light-driven chloride pump in bacteria.</title>
        <authorList>
            <person name="Yoshizawa S."/>
            <person name="Kumagai Y."/>
            <person name="Kim H."/>
            <person name="Ogura Y."/>
            <person name="Hayashi T."/>
            <person name="Iwasaki W."/>
            <person name="DeLong E.F."/>
            <person name="Kogure K."/>
        </authorList>
    </citation>
    <scope>NUCLEOTIDE SEQUENCE [LARGE SCALE GENOMIC DNA]</scope>
    <source>
        <strain evidence="1 2">S1-08</strain>
    </source>
</reference>
<name>W8VXQ6_9FLAO</name>
<evidence type="ECO:0000313" key="2">
    <source>
        <dbReference type="Proteomes" id="UP000031760"/>
    </source>
</evidence>
<dbReference type="HOGENOM" id="CLU_3120454_0_0_10"/>
<dbReference type="Proteomes" id="UP000031760">
    <property type="component" value="Chromosome"/>
</dbReference>
<sequence>MDTTAAIPKMIDAMKSSSRVRLALASRQAILNSQDHCVDVVSSDLFKPQL</sequence>
<evidence type="ECO:0000313" key="1">
    <source>
        <dbReference type="EMBL" id="BAO56342.1"/>
    </source>
</evidence>
<protein>
    <submittedName>
        <fullName evidence="1">Uncharacterized protein</fullName>
    </submittedName>
</protein>
<keyword evidence="2" id="KW-1185">Reference proteome</keyword>
<organism evidence="1 2">
    <name type="scientific">Nonlabens marinus S1-08</name>
    <dbReference type="NCBI Taxonomy" id="1454201"/>
    <lineage>
        <taxon>Bacteria</taxon>
        <taxon>Pseudomonadati</taxon>
        <taxon>Bacteroidota</taxon>
        <taxon>Flavobacteriia</taxon>
        <taxon>Flavobacteriales</taxon>
        <taxon>Flavobacteriaceae</taxon>
        <taxon>Nonlabens</taxon>
    </lineage>
</organism>
<dbReference type="KEGG" id="nmf:NMS_2333"/>